<keyword evidence="9" id="KW-0539">Nucleus</keyword>
<feature type="domain" description="C2H2-type" evidence="12">
    <location>
        <begin position="765"/>
        <end position="792"/>
    </location>
</feature>
<dbReference type="InterPro" id="IPR013087">
    <property type="entry name" value="Znf_C2H2_type"/>
</dbReference>
<keyword evidence="6" id="KW-0805">Transcription regulation</keyword>
<sequence length="954" mass="107644">MSDNTVSVETQPPSTSLRVVTSHFNNRMKQYKTIVPNENFESSSQNLQTNLVQDSHGFAESSTTGTVDMNEAQVIESSNHVILGQDDRVMYISTENDVVFNPKEMASASTEHMPLTLNSRPENSVSLDHASSLNSNYLVVVENSRAAQQLPSDFSTPVVLSSETSSLAPACSDGNSLKPGDSEHAHQQTIMVLDGQIQPDGILIDPSVLVTYDSTSGGQMTFSTDPTLDDAVHTLTELSQGPLIHLEQAPSADGTENYLQEKSVLQKPISSQSFNLDNKTVAAQNPESTDRDLTRKDLYFDRDSTNKQKDLKLKEDLKLLEKYHLQHHMKEAKKKICNQDKTCAFSTSEKSGRNEMKEEISSKKPDNSLDLLSKDDNKEIPVFSNITAKINADLLTLIPGCQRFLLEKMKKSPLSSQIHMSFESDVECTFSGSLKALMEIHNSLKKLLDIENVSLLGFQSSQKTNDRSVMCSLLQPFVSSRGRQPKYSYKAKALGFTSDFEALLNVDNDEDDDDDDDKPPPLPSRNRKRKRGRPRKVLKKGIESKQSSHLPEFVDRDLSYFEKSQHELSEVESSERYMPSMRDQLQRRLMEEEIESQRNLEGKINTTTLGEDIGQDQFESTERRHLNEENRAGKFSCTHCSFTTQRQSHLLIHMRCHKDGSEKTYHCKKCDFVSMSLSYLKRHEMKHKENLYRLENTRNKMVYSCPECKRTLRSKMHLHRHMRDVHGPDIRPYLCDMCGKAFKRTDALKQHKALHESKANRILPHKCSTCGKAFRSLAHLKEHMVIHTSERPYLCHYCGAAFKTQAVQKRHILTLHIKPRAHVCSICCRQFNTKHALQRHENTHMKSETPGEAAVLVINPLEEAPSSFDEKEKRAAVSNIEAQVAGVTVVMKDEEEAGAQASNALVQDIIGTASAQAVIEDQIEAVNEGIQQAYIQGNQDATTLYYFTGDLNSL</sequence>
<evidence type="ECO:0000313" key="14">
    <source>
        <dbReference type="Proteomes" id="UP000762676"/>
    </source>
</evidence>
<feature type="compositionally biased region" description="Basic residues" evidence="11">
    <location>
        <begin position="525"/>
        <end position="539"/>
    </location>
</feature>
<feature type="region of interest" description="Disordered" evidence="11">
    <location>
        <begin position="348"/>
        <end position="370"/>
    </location>
</feature>
<name>A0AAV4HLA1_9GAST</name>
<keyword evidence="14" id="KW-1185">Reference proteome</keyword>
<dbReference type="EMBL" id="BMAT01012738">
    <property type="protein sequence ID" value="GFR98374.1"/>
    <property type="molecule type" value="Genomic_DNA"/>
</dbReference>
<evidence type="ECO:0000313" key="13">
    <source>
        <dbReference type="EMBL" id="GFR98374.1"/>
    </source>
</evidence>
<keyword evidence="7" id="KW-0238">DNA-binding</keyword>
<dbReference type="AlphaFoldDB" id="A0AAV4HLA1"/>
<evidence type="ECO:0000256" key="1">
    <source>
        <dbReference type="ARBA" id="ARBA00004123"/>
    </source>
</evidence>
<organism evidence="13 14">
    <name type="scientific">Elysia marginata</name>
    <dbReference type="NCBI Taxonomy" id="1093978"/>
    <lineage>
        <taxon>Eukaryota</taxon>
        <taxon>Metazoa</taxon>
        <taxon>Spiralia</taxon>
        <taxon>Lophotrochozoa</taxon>
        <taxon>Mollusca</taxon>
        <taxon>Gastropoda</taxon>
        <taxon>Heterobranchia</taxon>
        <taxon>Euthyneura</taxon>
        <taxon>Panpulmonata</taxon>
        <taxon>Sacoglossa</taxon>
        <taxon>Placobranchoidea</taxon>
        <taxon>Plakobranchidae</taxon>
        <taxon>Elysia</taxon>
    </lineage>
</organism>
<evidence type="ECO:0000256" key="2">
    <source>
        <dbReference type="ARBA" id="ARBA00022723"/>
    </source>
</evidence>
<feature type="compositionally biased region" description="Basic and acidic residues" evidence="11">
    <location>
        <begin position="350"/>
        <end position="370"/>
    </location>
</feature>
<evidence type="ECO:0000256" key="9">
    <source>
        <dbReference type="ARBA" id="ARBA00023242"/>
    </source>
</evidence>
<feature type="region of interest" description="Disordered" evidence="11">
    <location>
        <begin position="507"/>
        <end position="549"/>
    </location>
</feature>
<evidence type="ECO:0000259" key="12">
    <source>
        <dbReference type="PROSITE" id="PS50157"/>
    </source>
</evidence>
<evidence type="ECO:0000256" key="7">
    <source>
        <dbReference type="ARBA" id="ARBA00023125"/>
    </source>
</evidence>
<evidence type="ECO:0000256" key="6">
    <source>
        <dbReference type="ARBA" id="ARBA00023015"/>
    </source>
</evidence>
<feature type="domain" description="C2H2-type" evidence="12">
    <location>
        <begin position="635"/>
        <end position="662"/>
    </location>
</feature>
<dbReference type="GO" id="GO:0003677">
    <property type="term" value="F:DNA binding"/>
    <property type="evidence" value="ECO:0007669"/>
    <property type="project" value="UniProtKB-KW"/>
</dbReference>
<comment type="subcellular location">
    <subcellularLocation>
        <location evidence="1">Nucleus</location>
    </subcellularLocation>
</comment>
<feature type="domain" description="C2H2-type" evidence="12">
    <location>
        <begin position="703"/>
        <end position="726"/>
    </location>
</feature>
<feature type="compositionally biased region" description="Acidic residues" evidence="11">
    <location>
        <begin position="507"/>
        <end position="517"/>
    </location>
</feature>
<protein>
    <submittedName>
        <fullName evidence="13">Zinc finger protein</fullName>
    </submittedName>
</protein>
<dbReference type="PROSITE" id="PS00028">
    <property type="entry name" value="ZINC_FINGER_C2H2_1"/>
    <property type="match status" value="4"/>
</dbReference>
<evidence type="ECO:0000256" key="11">
    <source>
        <dbReference type="SAM" id="MobiDB-lite"/>
    </source>
</evidence>
<feature type="domain" description="C2H2-type" evidence="12">
    <location>
        <begin position="733"/>
        <end position="760"/>
    </location>
</feature>
<dbReference type="FunFam" id="3.30.160.60:FF:001228">
    <property type="entry name" value="Zinc finger protein 236"/>
    <property type="match status" value="1"/>
</dbReference>
<feature type="domain" description="C2H2-type" evidence="12">
    <location>
        <begin position="822"/>
        <end position="849"/>
    </location>
</feature>
<evidence type="ECO:0000256" key="3">
    <source>
        <dbReference type="ARBA" id="ARBA00022737"/>
    </source>
</evidence>
<keyword evidence="5" id="KW-0862">Zinc</keyword>
<reference evidence="13 14" key="1">
    <citation type="journal article" date="2021" name="Elife">
        <title>Chloroplast acquisition without the gene transfer in kleptoplastic sea slugs, Plakobranchus ocellatus.</title>
        <authorList>
            <person name="Maeda T."/>
            <person name="Takahashi S."/>
            <person name="Yoshida T."/>
            <person name="Shimamura S."/>
            <person name="Takaki Y."/>
            <person name="Nagai Y."/>
            <person name="Toyoda A."/>
            <person name="Suzuki Y."/>
            <person name="Arimoto A."/>
            <person name="Ishii H."/>
            <person name="Satoh N."/>
            <person name="Nishiyama T."/>
            <person name="Hasebe M."/>
            <person name="Maruyama T."/>
            <person name="Minagawa J."/>
            <person name="Obokata J."/>
            <person name="Shigenobu S."/>
        </authorList>
    </citation>
    <scope>NUCLEOTIDE SEQUENCE [LARGE SCALE GENOMIC DNA]</scope>
</reference>
<keyword evidence="3" id="KW-0677">Repeat</keyword>
<evidence type="ECO:0000256" key="8">
    <source>
        <dbReference type="ARBA" id="ARBA00023163"/>
    </source>
</evidence>
<evidence type="ECO:0000256" key="5">
    <source>
        <dbReference type="ARBA" id="ARBA00022833"/>
    </source>
</evidence>
<dbReference type="Proteomes" id="UP000762676">
    <property type="component" value="Unassembled WGS sequence"/>
</dbReference>
<comment type="caution">
    <text evidence="13">The sequence shown here is derived from an EMBL/GenBank/DDBJ whole genome shotgun (WGS) entry which is preliminary data.</text>
</comment>
<dbReference type="GO" id="GO:0005634">
    <property type="term" value="C:nucleus"/>
    <property type="evidence" value="ECO:0007669"/>
    <property type="project" value="UniProtKB-SubCell"/>
</dbReference>
<dbReference type="PANTHER" id="PTHR24379:SF121">
    <property type="entry name" value="C2H2-TYPE DOMAIN-CONTAINING PROTEIN"/>
    <property type="match status" value="1"/>
</dbReference>
<dbReference type="PANTHER" id="PTHR24379">
    <property type="entry name" value="KRAB AND ZINC FINGER DOMAIN-CONTAINING"/>
    <property type="match status" value="1"/>
</dbReference>
<gene>
    <name evidence="13" type="ORF">ElyMa_006348600</name>
</gene>
<dbReference type="PROSITE" id="PS50157">
    <property type="entry name" value="ZINC_FINGER_C2H2_2"/>
    <property type="match status" value="6"/>
</dbReference>
<dbReference type="Gene3D" id="3.30.160.60">
    <property type="entry name" value="Classic Zinc Finger"/>
    <property type="match status" value="4"/>
</dbReference>
<dbReference type="SUPFAM" id="SSF57667">
    <property type="entry name" value="beta-beta-alpha zinc fingers"/>
    <property type="match status" value="4"/>
</dbReference>
<accession>A0AAV4HLA1</accession>
<dbReference type="Pfam" id="PF00096">
    <property type="entry name" value="zf-C2H2"/>
    <property type="match status" value="3"/>
</dbReference>
<keyword evidence="2" id="KW-0479">Metal-binding</keyword>
<dbReference type="SMART" id="SM00355">
    <property type="entry name" value="ZnF_C2H2"/>
    <property type="match status" value="7"/>
</dbReference>
<evidence type="ECO:0000256" key="4">
    <source>
        <dbReference type="ARBA" id="ARBA00022771"/>
    </source>
</evidence>
<keyword evidence="8" id="KW-0804">Transcription</keyword>
<feature type="domain" description="C2H2-type" evidence="12">
    <location>
        <begin position="793"/>
        <end position="821"/>
    </location>
</feature>
<dbReference type="InterPro" id="IPR036236">
    <property type="entry name" value="Znf_C2H2_sf"/>
</dbReference>
<evidence type="ECO:0000256" key="10">
    <source>
        <dbReference type="PROSITE-ProRule" id="PRU00042"/>
    </source>
</evidence>
<keyword evidence="4 10" id="KW-0863">Zinc-finger</keyword>
<dbReference type="GO" id="GO:0008270">
    <property type="term" value="F:zinc ion binding"/>
    <property type="evidence" value="ECO:0007669"/>
    <property type="project" value="UniProtKB-KW"/>
</dbReference>
<proteinExistence type="predicted"/>